<dbReference type="InterPro" id="IPR000682">
    <property type="entry name" value="PCMT"/>
</dbReference>
<dbReference type="SUPFAM" id="SSF53335">
    <property type="entry name" value="S-adenosyl-L-methionine-dependent methyltransferases"/>
    <property type="match status" value="1"/>
</dbReference>
<dbReference type="GO" id="GO:0005737">
    <property type="term" value="C:cytoplasm"/>
    <property type="evidence" value="ECO:0007669"/>
    <property type="project" value="UniProtKB-SubCell"/>
</dbReference>
<dbReference type="EC" id="2.1.1.77" evidence="9"/>
<dbReference type="HAMAP" id="MF_00090">
    <property type="entry name" value="PIMT"/>
    <property type="match status" value="1"/>
</dbReference>
<dbReference type="Gene3D" id="3.40.50.150">
    <property type="entry name" value="Vaccinia Virus protein VP39"/>
    <property type="match status" value="1"/>
</dbReference>
<sequence length="216" mass="23600">MNYAQKRARLVEYLCATAIKSREVKEAFLSVAREEFVPREARQYAYDDNAVPIWKGQTISQPSTIAIMLELLEAREGMKALEVGSGCGYVLALLAKIVGPEGRAFGTEIIGELAEKSAESLARAGIGNAEVRLCDGAEGWKENAPFDRILLSCACPFIPKELFSQLAEGGRIVAPVGDEASQMMEVLAKNGGRPLKKTLETEIFMFVPMKGKHGFK</sequence>
<comment type="similarity">
    <text evidence="2 9">Belongs to the methyltransferase superfamily. L-isoaspartyl/D-aspartyl protein methyltransferase family.</text>
</comment>
<dbReference type="NCBIfam" id="TIGR00080">
    <property type="entry name" value="pimt"/>
    <property type="match status" value="1"/>
</dbReference>
<dbReference type="Proteomes" id="UP000732298">
    <property type="component" value="Unassembled WGS sequence"/>
</dbReference>
<evidence type="ECO:0000313" key="10">
    <source>
        <dbReference type="EMBL" id="MBI4209922.1"/>
    </source>
</evidence>
<dbReference type="AlphaFoldDB" id="A0A8T3YJD7"/>
<accession>A0A8T3YJD7</accession>
<evidence type="ECO:0000256" key="4">
    <source>
        <dbReference type="ARBA" id="ARBA00022603"/>
    </source>
</evidence>
<dbReference type="GO" id="GO:0030091">
    <property type="term" value="P:protein repair"/>
    <property type="evidence" value="ECO:0007669"/>
    <property type="project" value="UniProtKB-UniRule"/>
</dbReference>
<evidence type="ECO:0000256" key="7">
    <source>
        <dbReference type="ARBA" id="ARBA00025330"/>
    </source>
</evidence>
<comment type="function">
    <text evidence="7 9">Catalyzes the methyl esterification of L-isoaspartyl residues in peptides and proteins that result from spontaneous decomposition of normal L-aspartyl and L-asparaginyl residues. It plays a role in the repair and/or degradation of damaged proteins.</text>
</comment>
<dbReference type="GO" id="GO:0032259">
    <property type="term" value="P:methylation"/>
    <property type="evidence" value="ECO:0007669"/>
    <property type="project" value="UniProtKB-KW"/>
</dbReference>
<dbReference type="NCBIfam" id="NF001453">
    <property type="entry name" value="PRK00312.1"/>
    <property type="match status" value="1"/>
</dbReference>
<dbReference type="CDD" id="cd02440">
    <property type="entry name" value="AdoMet_MTases"/>
    <property type="match status" value="1"/>
</dbReference>
<reference evidence="10" key="1">
    <citation type="submission" date="2020-07" db="EMBL/GenBank/DDBJ databases">
        <title>Huge and variable diversity of episymbiotic CPR bacteria and DPANN archaea in groundwater ecosystems.</title>
        <authorList>
            <person name="He C.Y."/>
            <person name="Keren R."/>
            <person name="Whittaker M."/>
            <person name="Farag I.F."/>
            <person name="Doudna J."/>
            <person name="Cate J.H.D."/>
            <person name="Banfield J.F."/>
        </authorList>
    </citation>
    <scope>NUCLEOTIDE SEQUENCE</scope>
    <source>
        <strain evidence="10">NC_groundwater_1296_Ag_S-0.2um_52_80</strain>
    </source>
</reference>
<name>A0A8T3YJD7_9ARCH</name>
<gene>
    <name evidence="9" type="primary">pcm</name>
    <name evidence="10" type="ORF">HY544_00220</name>
</gene>
<comment type="subcellular location">
    <subcellularLocation>
        <location evidence="1 9">Cytoplasm</location>
    </subcellularLocation>
</comment>
<evidence type="ECO:0000256" key="9">
    <source>
        <dbReference type="HAMAP-Rule" id="MF_00090"/>
    </source>
</evidence>
<comment type="caution">
    <text evidence="10">The sequence shown here is derived from an EMBL/GenBank/DDBJ whole genome shotgun (WGS) entry which is preliminary data.</text>
</comment>
<comment type="catalytic activity">
    <reaction evidence="8 9">
        <text>[protein]-L-isoaspartate + S-adenosyl-L-methionine = [protein]-L-isoaspartate alpha-methyl ester + S-adenosyl-L-homocysteine</text>
        <dbReference type="Rhea" id="RHEA:12705"/>
        <dbReference type="Rhea" id="RHEA-COMP:12143"/>
        <dbReference type="Rhea" id="RHEA-COMP:12144"/>
        <dbReference type="ChEBI" id="CHEBI:57856"/>
        <dbReference type="ChEBI" id="CHEBI:59789"/>
        <dbReference type="ChEBI" id="CHEBI:90596"/>
        <dbReference type="ChEBI" id="CHEBI:90598"/>
        <dbReference type="EC" id="2.1.1.77"/>
    </reaction>
</comment>
<dbReference type="PANTHER" id="PTHR11579">
    <property type="entry name" value="PROTEIN-L-ISOASPARTATE O-METHYLTRANSFERASE"/>
    <property type="match status" value="1"/>
</dbReference>
<dbReference type="InterPro" id="IPR029063">
    <property type="entry name" value="SAM-dependent_MTases_sf"/>
</dbReference>
<organism evidence="10 11">
    <name type="scientific">Candidatus Iainarchaeum sp</name>
    <dbReference type="NCBI Taxonomy" id="3101447"/>
    <lineage>
        <taxon>Archaea</taxon>
        <taxon>Candidatus Iainarchaeota</taxon>
        <taxon>Candidatus Iainarchaeia</taxon>
        <taxon>Candidatus Iainarchaeales</taxon>
        <taxon>Candidatus Iainarchaeaceae</taxon>
        <taxon>Candidatus Iainarchaeum</taxon>
    </lineage>
</organism>
<dbReference type="EMBL" id="JACQPB010000002">
    <property type="protein sequence ID" value="MBI4209922.1"/>
    <property type="molecule type" value="Genomic_DNA"/>
</dbReference>
<dbReference type="PANTHER" id="PTHR11579:SF0">
    <property type="entry name" value="PROTEIN-L-ISOASPARTATE(D-ASPARTATE) O-METHYLTRANSFERASE"/>
    <property type="match status" value="1"/>
</dbReference>
<evidence type="ECO:0000256" key="8">
    <source>
        <dbReference type="ARBA" id="ARBA00029295"/>
    </source>
</evidence>
<keyword evidence="4 9" id="KW-0489">Methyltransferase</keyword>
<keyword evidence="3 9" id="KW-0963">Cytoplasm</keyword>
<feature type="active site" evidence="9">
    <location>
        <position position="60"/>
    </location>
</feature>
<protein>
    <recommendedName>
        <fullName evidence="9">Protein-L-isoaspartate O-methyltransferase</fullName>
        <ecNumber evidence="9">2.1.1.77</ecNumber>
    </recommendedName>
    <alternativeName>
        <fullName evidence="9">L-isoaspartyl protein carboxyl methyltransferase</fullName>
    </alternativeName>
    <alternativeName>
        <fullName evidence="9">Protein L-isoaspartyl methyltransferase</fullName>
    </alternativeName>
    <alternativeName>
        <fullName evidence="9">Protein-beta-aspartate methyltransferase</fullName>
        <shortName evidence="9">PIMT</shortName>
    </alternativeName>
</protein>
<keyword evidence="5 9" id="KW-0808">Transferase</keyword>
<evidence type="ECO:0000256" key="5">
    <source>
        <dbReference type="ARBA" id="ARBA00022679"/>
    </source>
</evidence>
<proteinExistence type="inferred from homology"/>
<dbReference type="Pfam" id="PF01135">
    <property type="entry name" value="PCMT"/>
    <property type="match status" value="1"/>
</dbReference>
<dbReference type="GO" id="GO:0004719">
    <property type="term" value="F:protein-L-isoaspartate (D-aspartate) O-methyltransferase activity"/>
    <property type="evidence" value="ECO:0007669"/>
    <property type="project" value="UniProtKB-UniRule"/>
</dbReference>
<evidence type="ECO:0000256" key="2">
    <source>
        <dbReference type="ARBA" id="ARBA00005369"/>
    </source>
</evidence>
<keyword evidence="6 9" id="KW-0949">S-adenosyl-L-methionine</keyword>
<evidence type="ECO:0000256" key="6">
    <source>
        <dbReference type="ARBA" id="ARBA00022691"/>
    </source>
</evidence>
<evidence type="ECO:0000256" key="3">
    <source>
        <dbReference type="ARBA" id="ARBA00022490"/>
    </source>
</evidence>
<evidence type="ECO:0000313" key="11">
    <source>
        <dbReference type="Proteomes" id="UP000732298"/>
    </source>
</evidence>
<evidence type="ECO:0000256" key="1">
    <source>
        <dbReference type="ARBA" id="ARBA00004496"/>
    </source>
</evidence>